<dbReference type="EMBL" id="JABSTV010001249">
    <property type="protein sequence ID" value="KAH7963167.1"/>
    <property type="molecule type" value="Genomic_DNA"/>
</dbReference>
<evidence type="ECO:0000313" key="2">
    <source>
        <dbReference type="Proteomes" id="UP000821837"/>
    </source>
</evidence>
<dbReference type="SUPFAM" id="SSF52047">
    <property type="entry name" value="RNI-like"/>
    <property type="match status" value="1"/>
</dbReference>
<name>A0A9D4Q2D8_RHISA</name>
<sequence>MISTRRYREVLVDTVFNDWLEALKCNQTLNAVRLPFCALKLEQWESLFQVLPMKANLKLTIEWNDMDYHLLPRACSVLREAGAEQQAFFETNFPPRNADIQLEYKGFSEIFAFMQSDTRSEFSRIMHQLPSASHITSVELQISMHAIDAALSSRIADYIRHSTTLKKLRITLFRVLFFPVSRSSCWEDIVTSLSQNRSVKELHIKLDNIEGQDTGMLAQAVKSNKNMQRVSFVPERSLDASAFFRVLAEGVKENVTLLSVVVDVSLVEKEAARDWFVVWDATRRNSGRLRNAALFVNGHRCDRTCAEALDWMHRHPALPKQVAELSSVHEPEAIAMIRDAVKSLEGMDDFMRFAGVVSRRVSCQWREDERVQLSDLNEYCWRRVRGYLRLSDVVGYSSAQP</sequence>
<keyword evidence="2" id="KW-1185">Reference proteome</keyword>
<reference evidence="1" key="2">
    <citation type="submission" date="2021-09" db="EMBL/GenBank/DDBJ databases">
        <authorList>
            <person name="Jia N."/>
            <person name="Wang J."/>
            <person name="Shi W."/>
            <person name="Du L."/>
            <person name="Sun Y."/>
            <person name="Zhan W."/>
            <person name="Jiang J."/>
            <person name="Wang Q."/>
            <person name="Zhang B."/>
            <person name="Ji P."/>
            <person name="Sakyi L.B."/>
            <person name="Cui X."/>
            <person name="Yuan T."/>
            <person name="Jiang B."/>
            <person name="Yang W."/>
            <person name="Lam T.T.-Y."/>
            <person name="Chang Q."/>
            <person name="Ding S."/>
            <person name="Wang X."/>
            <person name="Zhu J."/>
            <person name="Ruan X."/>
            <person name="Zhao L."/>
            <person name="Wei J."/>
            <person name="Que T."/>
            <person name="Du C."/>
            <person name="Cheng J."/>
            <person name="Dai P."/>
            <person name="Han X."/>
            <person name="Huang E."/>
            <person name="Gao Y."/>
            <person name="Liu J."/>
            <person name="Shao H."/>
            <person name="Ye R."/>
            <person name="Li L."/>
            <person name="Wei W."/>
            <person name="Wang X."/>
            <person name="Wang C."/>
            <person name="Huo Q."/>
            <person name="Li W."/>
            <person name="Guo W."/>
            <person name="Chen H."/>
            <person name="Chen S."/>
            <person name="Zhou L."/>
            <person name="Zhou L."/>
            <person name="Ni X."/>
            <person name="Tian J."/>
            <person name="Zhou Y."/>
            <person name="Sheng Y."/>
            <person name="Liu T."/>
            <person name="Pan Y."/>
            <person name="Xia L."/>
            <person name="Li J."/>
            <person name="Zhao F."/>
            <person name="Cao W."/>
        </authorList>
    </citation>
    <scope>NUCLEOTIDE SEQUENCE</scope>
    <source>
        <strain evidence="1">Rsan-2018</strain>
        <tissue evidence="1">Larvae</tissue>
    </source>
</reference>
<proteinExistence type="predicted"/>
<protein>
    <submittedName>
        <fullName evidence="1">Uncharacterized protein</fullName>
    </submittedName>
</protein>
<accession>A0A9D4Q2D8</accession>
<organism evidence="1 2">
    <name type="scientific">Rhipicephalus sanguineus</name>
    <name type="common">Brown dog tick</name>
    <name type="synonym">Ixodes sanguineus</name>
    <dbReference type="NCBI Taxonomy" id="34632"/>
    <lineage>
        <taxon>Eukaryota</taxon>
        <taxon>Metazoa</taxon>
        <taxon>Ecdysozoa</taxon>
        <taxon>Arthropoda</taxon>
        <taxon>Chelicerata</taxon>
        <taxon>Arachnida</taxon>
        <taxon>Acari</taxon>
        <taxon>Parasitiformes</taxon>
        <taxon>Ixodida</taxon>
        <taxon>Ixodoidea</taxon>
        <taxon>Ixodidae</taxon>
        <taxon>Rhipicephalinae</taxon>
        <taxon>Rhipicephalus</taxon>
        <taxon>Rhipicephalus</taxon>
    </lineage>
</organism>
<dbReference type="Proteomes" id="UP000821837">
    <property type="component" value="Chromosome 3"/>
</dbReference>
<gene>
    <name evidence="1" type="ORF">HPB52_019823</name>
</gene>
<reference evidence="1" key="1">
    <citation type="journal article" date="2020" name="Cell">
        <title>Large-Scale Comparative Analyses of Tick Genomes Elucidate Their Genetic Diversity and Vector Capacities.</title>
        <authorList>
            <consortium name="Tick Genome and Microbiome Consortium (TIGMIC)"/>
            <person name="Jia N."/>
            <person name="Wang J."/>
            <person name="Shi W."/>
            <person name="Du L."/>
            <person name="Sun Y."/>
            <person name="Zhan W."/>
            <person name="Jiang J.F."/>
            <person name="Wang Q."/>
            <person name="Zhang B."/>
            <person name="Ji P."/>
            <person name="Bell-Sakyi L."/>
            <person name="Cui X.M."/>
            <person name="Yuan T.T."/>
            <person name="Jiang B.G."/>
            <person name="Yang W.F."/>
            <person name="Lam T.T."/>
            <person name="Chang Q.C."/>
            <person name="Ding S.J."/>
            <person name="Wang X.J."/>
            <person name="Zhu J.G."/>
            <person name="Ruan X.D."/>
            <person name="Zhao L."/>
            <person name="Wei J.T."/>
            <person name="Ye R.Z."/>
            <person name="Que T.C."/>
            <person name="Du C.H."/>
            <person name="Zhou Y.H."/>
            <person name="Cheng J.X."/>
            <person name="Dai P.F."/>
            <person name="Guo W.B."/>
            <person name="Han X.H."/>
            <person name="Huang E.J."/>
            <person name="Li L.F."/>
            <person name="Wei W."/>
            <person name="Gao Y.C."/>
            <person name="Liu J.Z."/>
            <person name="Shao H.Z."/>
            <person name="Wang X."/>
            <person name="Wang C.C."/>
            <person name="Yang T.C."/>
            <person name="Huo Q.B."/>
            <person name="Li W."/>
            <person name="Chen H.Y."/>
            <person name="Chen S.E."/>
            <person name="Zhou L.G."/>
            <person name="Ni X.B."/>
            <person name="Tian J.H."/>
            <person name="Sheng Y."/>
            <person name="Liu T."/>
            <person name="Pan Y.S."/>
            <person name="Xia L.Y."/>
            <person name="Li J."/>
            <person name="Zhao F."/>
            <person name="Cao W.C."/>
        </authorList>
    </citation>
    <scope>NUCLEOTIDE SEQUENCE</scope>
    <source>
        <strain evidence="1">Rsan-2018</strain>
    </source>
</reference>
<dbReference type="InterPro" id="IPR032675">
    <property type="entry name" value="LRR_dom_sf"/>
</dbReference>
<dbReference type="AlphaFoldDB" id="A0A9D4Q2D8"/>
<evidence type="ECO:0000313" key="1">
    <source>
        <dbReference type="EMBL" id="KAH7963167.1"/>
    </source>
</evidence>
<dbReference type="VEuPathDB" id="VectorBase:RSAN_028048"/>
<dbReference type="Gene3D" id="3.80.10.10">
    <property type="entry name" value="Ribonuclease Inhibitor"/>
    <property type="match status" value="1"/>
</dbReference>
<comment type="caution">
    <text evidence="1">The sequence shown here is derived from an EMBL/GenBank/DDBJ whole genome shotgun (WGS) entry which is preliminary data.</text>
</comment>